<feature type="region of interest" description="Disordered" evidence="3">
    <location>
        <begin position="870"/>
        <end position="934"/>
    </location>
</feature>
<evidence type="ECO:0000256" key="2">
    <source>
        <dbReference type="PIRSR" id="PIRSR630564-2"/>
    </source>
</evidence>
<evidence type="ECO:0000256" key="1">
    <source>
        <dbReference type="PIRSR" id="PIRSR630564-1"/>
    </source>
</evidence>
<dbReference type="AlphaFoldDB" id="A0A9P6UQ24"/>
<proteinExistence type="predicted"/>
<dbReference type="Pfam" id="PF06602">
    <property type="entry name" value="Myotub-related"/>
    <property type="match status" value="1"/>
</dbReference>
<organism evidence="5 6">
    <name type="scientific">Linnemannia gamsii</name>
    <dbReference type="NCBI Taxonomy" id="64522"/>
    <lineage>
        <taxon>Eukaryota</taxon>
        <taxon>Fungi</taxon>
        <taxon>Fungi incertae sedis</taxon>
        <taxon>Mucoromycota</taxon>
        <taxon>Mortierellomycotina</taxon>
        <taxon>Mortierellomycetes</taxon>
        <taxon>Mortierellales</taxon>
        <taxon>Mortierellaceae</taxon>
        <taxon>Linnemannia</taxon>
    </lineage>
</organism>
<evidence type="ECO:0000313" key="5">
    <source>
        <dbReference type="EMBL" id="KAG0314780.1"/>
    </source>
</evidence>
<dbReference type="PROSITE" id="PS00383">
    <property type="entry name" value="TYR_PHOSPHATASE_1"/>
    <property type="match status" value="1"/>
</dbReference>
<feature type="compositionally biased region" description="Pro residues" evidence="3">
    <location>
        <begin position="221"/>
        <end position="231"/>
    </location>
</feature>
<feature type="region of interest" description="Disordered" evidence="3">
    <location>
        <begin position="539"/>
        <end position="595"/>
    </location>
</feature>
<reference evidence="5" key="1">
    <citation type="journal article" date="2020" name="Fungal Divers.">
        <title>Resolving the Mortierellaceae phylogeny through synthesis of multi-gene phylogenetics and phylogenomics.</title>
        <authorList>
            <person name="Vandepol N."/>
            <person name="Liber J."/>
            <person name="Desiro A."/>
            <person name="Na H."/>
            <person name="Kennedy M."/>
            <person name="Barry K."/>
            <person name="Grigoriev I.V."/>
            <person name="Miller A.N."/>
            <person name="O'Donnell K."/>
            <person name="Stajich J.E."/>
            <person name="Bonito G."/>
        </authorList>
    </citation>
    <scope>NUCLEOTIDE SEQUENCE</scope>
    <source>
        <strain evidence="5">NVP60</strain>
    </source>
</reference>
<dbReference type="SUPFAM" id="SSF52799">
    <property type="entry name" value="(Phosphotyrosine protein) phosphatases II"/>
    <property type="match status" value="1"/>
</dbReference>
<feature type="domain" description="Myotubularin phosphatase" evidence="4">
    <location>
        <begin position="138"/>
        <end position="718"/>
    </location>
</feature>
<dbReference type="GO" id="GO:0046856">
    <property type="term" value="P:phosphatidylinositol dephosphorylation"/>
    <property type="evidence" value="ECO:0007669"/>
    <property type="project" value="TreeGrafter"/>
</dbReference>
<name>A0A9P6UQ24_9FUNG</name>
<dbReference type="GO" id="GO:0016020">
    <property type="term" value="C:membrane"/>
    <property type="evidence" value="ECO:0007669"/>
    <property type="project" value="TreeGrafter"/>
</dbReference>
<dbReference type="GO" id="GO:0004438">
    <property type="term" value="F:phosphatidylinositol-3-phosphate phosphatase activity"/>
    <property type="evidence" value="ECO:0007669"/>
    <property type="project" value="TreeGrafter"/>
</dbReference>
<dbReference type="GO" id="GO:0005737">
    <property type="term" value="C:cytoplasm"/>
    <property type="evidence" value="ECO:0007669"/>
    <property type="project" value="TreeGrafter"/>
</dbReference>
<gene>
    <name evidence="5" type="primary">MTMR3</name>
    <name evidence="5" type="ORF">BGZ97_008959</name>
</gene>
<feature type="binding site" evidence="2">
    <location>
        <begin position="419"/>
        <end position="425"/>
    </location>
    <ligand>
        <name>substrate</name>
    </ligand>
</feature>
<dbReference type="PROSITE" id="PS51339">
    <property type="entry name" value="PPASE_MYOTUBULARIN"/>
    <property type="match status" value="1"/>
</dbReference>
<evidence type="ECO:0000256" key="3">
    <source>
        <dbReference type="SAM" id="MobiDB-lite"/>
    </source>
</evidence>
<sequence length="1029" mass="115001">MSDAKALPTWCLPGETVMAIFEGVFGFYPVDARGNPLWCDALDTNLAGPVPETTTAIGARRHDTHNSIHQQVTLGSVASLAMQGCQINITLKFDSPQYIISQAPQGPLQIVEVEQSSQQPAEQGPRTNEPRRTIRLGWNGGFDLRREFDRLQYNKNLWTVAHVNADYELSPTYPESFIMPAAFLGLDTKPYSNSQTTGLPPKTGFKPPGQSTGPTAHHQYPPGPHRYPPTQPSLSQPEDSDACLRQLAAFRSNKRFPIICWKSPDSGLLLMRSAQPMVGFLGARGPEDELYIRTVLNTACREHQLVHGNKITPRLCIMDARAYSSAVANGYLGGGRENPDHYPNGSISYMSLGNIHVISSSHQALLKAVSAQTDSPNWYSVIESTGWLIHVADVLKAAAGRDGVVGKMLEGHSSVLVHCTDGWDRTTQLVSLAQILLDPYYRTINGLRVLIEKEWLSCGHPFHSRTEAVPGQKKSNTPTMDEDSAEYWRSGANAIHSSPNGAKESLSYSRKWLNRVYGDQDSRLDPKPIPSFSYHMELPQQHHHQEPRQTPVPFYANHPFPEPLSSNQTKGSPASSDQGASQQRHSTTPTNAQTVPVSPSPVFLLFLTCVHHIVQQHPNQFEFNDYLLLVLARAASGFSPFGDFLFNSERERTQERLRDRSPSIWKWIRRNRGWFTNRDFIPDDAATRQNGSSSSSWREKVLQIQTGGRYTTLWSEYYFNTTPTWYPDTRTVLSTPLYLFGRKEREARRVFRRRQQHAGNLANSWWSSQFDQNQLQMLTFPGLSPQQQQQYTRPPLSSLADRPSRVTTIPPGLALLRGQEMYTYYMLAQHLRAARKRQVEKALLAWHEWTKERKETKSVQEAGWVFSVVSGESSSQEDATLDHQNDSGDDEEDGGSSSDDGHDQAGAGATNRSSTSRRTRKRGASPRRTPPKLKIVAARKGIQTEIVRIMESGPFFGGGPVEYEDETDEEPEGEQLSLEASMKAAAATRMESLRDIRLGAIADLEDLDESFDDFGFPVSLVQVGATAKV</sequence>
<feature type="active site" description="Phosphocysteine intermediate" evidence="1">
    <location>
        <position position="419"/>
    </location>
</feature>
<dbReference type="PANTHER" id="PTHR10807">
    <property type="entry name" value="MYOTUBULARIN-RELATED"/>
    <property type="match status" value="1"/>
</dbReference>
<feature type="region of interest" description="Disordered" evidence="3">
    <location>
        <begin position="113"/>
        <end position="133"/>
    </location>
</feature>
<dbReference type="InterPro" id="IPR030564">
    <property type="entry name" value="Myotubularin"/>
</dbReference>
<feature type="region of interest" description="Disordered" evidence="3">
    <location>
        <begin position="784"/>
        <end position="804"/>
    </location>
</feature>
<dbReference type="PANTHER" id="PTHR10807:SF128">
    <property type="entry name" value="PHOSPHATIDYLINOSITOL-3,5-BISPHOSPHATE 3-PHOSPHATASE"/>
    <property type="match status" value="1"/>
</dbReference>
<feature type="compositionally biased region" description="Polar residues" evidence="3">
    <location>
        <begin position="564"/>
        <end position="595"/>
    </location>
</feature>
<comment type="caution">
    <text evidence="5">The sequence shown here is derived from an EMBL/GenBank/DDBJ whole genome shotgun (WGS) entry which is preliminary data.</text>
</comment>
<evidence type="ECO:0000313" key="6">
    <source>
        <dbReference type="Proteomes" id="UP000823405"/>
    </source>
</evidence>
<dbReference type="OrthoDB" id="271628at2759"/>
<feature type="region of interest" description="Disordered" evidence="3">
    <location>
        <begin position="192"/>
        <end position="238"/>
    </location>
</feature>
<dbReference type="InterPro" id="IPR016130">
    <property type="entry name" value="Tyr_Pase_AS"/>
</dbReference>
<protein>
    <submittedName>
        <fullName evidence="5">Myotubularin- protein 3</fullName>
    </submittedName>
</protein>
<feature type="binding site" evidence="2">
    <location>
        <begin position="354"/>
        <end position="355"/>
    </location>
    <ligand>
        <name>substrate</name>
    </ligand>
</feature>
<dbReference type="CDD" id="cd14507">
    <property type="entry name" value="PTP-MTM-like"/>
    <property type="match status" value="1"/>
</dbReference>
<keyword evidence="6" id="KW-1185">Reference proteome</keyword>
<dbReference type="InterPro" id="IPR010569">
    <property type="entry name" value="Myotubularin-like_Pase_dom"/>
</dbReference>
<accession>A0A9P6UQ24</accession>
<dbReference type="InterPro" id="IPR029021">
    <property type="entry name" value="Prot-tyrosine_phosphatase-like"/>
</dbReference>
<dbReference type="EMBL" id="JAAAIN010000419">
    <property type="protein sequence ID" value="KAG0314780.1"/>
    <property type="molecule type" value="Genomic_DNA"/>
</dbReference>
<evidence type="ECO:0000259" key="4">
    <source>
        <dbReference type="PROSITE" id="PS51339"/>
    </source>
</evidence>
<dbReference type="Proteomes" id="UP000823405">
    <property type="component" value="Unassembled WGS sequence"/>
</dbReference>
<feature type="compositionally biased region" description="Basic residues" evidence="3">
    <location>
        <begin position="915"/>
        <end position="931"/>
    </location>
</feature>